<keyword evidence="2" id="KW-0808">Transferase</keyword>
<evidence type="ECO:0000256" key="4">
    <source>
        <dbReference type="ARBA" id="ARBA00022989"/>
    </source>
</evidence>
<feature type="transmembrane region" description="Helical" evidence="6">
    <location>
        <begin position="91"/>
        <end position="114"/>
    </location>
</feature>
<dbReference type="PANTHER" id="PTHR30589:SF0">
    <property type="entry name" value="PHOSPHATIDYLGLYCEROL--PROLIPOPROTEIN DIACYLGLYCERYL TRANSFERASE"/>
    <property type="match status" value="1"/>
</dbReference>
<evidence type="ECO:0000256" key="1">
    <source>
        <dbReference type="ARBA" id="ARBA00022475"/>
    </source>
</evidence>
<dbReference type="GO" id="GO:0042158">
    <property type="term" value="P:lipoprotein biosynthetic process"/>
    <property type="evidence" value="ECO:0007669"/>
    <property type="project" value="InterPro"/>
</dbReference>
<evidence type="ECO:0008006" key="8">
    <source>
        <dbReference type="Google" id="ProtNLM"/>
    </source>
</evidence>
<evidence type="ECO:0000256" key="3">
    <source>
        <dbReference type="ARBA" id="ARBA00022692"/>
    </source>
</evidence>
<evidence type="ECO:0000256" key="5">
    <source>
        <dbReference type="ARBA" id="ARBA00023136"/>
    </source>
</evidence>
<reference evidence="7" key="1">
    <citation type="submission" date="2018-05" db="EMBL/GenBank/DDBJ databases">
        <authorList>
            <person name="Lanie J.A."/>
            <person name="Ng W.-L."/>
            <person name="Kazmierczak K.M."/>
            <person name="Andrzejewski T.M."/>
            <person name="Davidsen T.M."/>
            <person name="Wayne K.J."/>
            <person name="Tettelin H."/>
            <person name="Glass J.I."/>
            <person name="Rusch D."/>
            <person name="Podicherti R."/>
            <person name="Tsui H.-C.T."/>
            <person name="Winkler M.E."/>
        </authorList>
    </citation>
    <scope>NUCLEOTIDE SEQUENCE</scope>
</reference>
<dbReference type="AlphaFoldDB" id="A0A382SXK2"/>
<evidence type="ECO:0000256" key="2">
    <source>
        <dbReference type="ARBA" id="ARBA00022679"/>
    </source>
</evidence>
<keyword evidence="1" id="KW-1003">Cell membrane</keyword>
<evidence type="ECO:0000313" key="7">
    <source>
        <dbReference type="EMBL" id="SVD13898.1"/>
    </source>
</evidence>
<protein>
    <recommendedName>
        <fullName evidence="8">Prolipoprotein diacylglyceryl transferase</fullName>
    </recommendedName>
</protein>
<feature type="transmembrane region" description="Helical" evidence="6">
    <location>
        <begin position="20"/>
        <end position="38"/>
    </location>
</feature>
<proteinExistence type="predicted"/>
<feature type="transmembrane region" description="Helical" evidence="6">
    <location>
        <begin position="58"/>
        <end position="79"/>
    </location>
</feature>
<dbReference type="Pfam" id="PF01790">
    <property type="entry name" value="LGT"/>
    <property type="match status" value="1"/>
</dbReference>
<feature type="non-terminal residue" evidence="7">
    <location>
        <position position="1"/>
    </location>
</feature>
<keyword evidence="3 6" id="KW-0812">Transmembrane</keyword>
<dbReference type="GO" id="GO:0008961">
    <property type="term" value="F:phosphatidylglycerol-prolipoprotein diacylglyceryl transferase activity"/>
    <property type="evidence" value="ECO:0007669"/>
    <property type="project" value="InterPro"/>
</dbReference>
<gene>
    <name evidence="7" type="ORF">METZ01_LOCUS366752</name>
</gene>
<name>A0A382SXK2_9ZZZZ</name>
<dbReference type="GO" id="GO:0005886">
    <property type="term" value="C:plasma membrane"/>
    <property type="evidence" value="ECO:0007669"/>
    <property type="project" value="InterPro"/>
</dbReference>
<evidence type="ECO:0000256" key="6">
    <source>
        <dbReference type="SAM" id="Phobius"/>
    </source>
</evidence>
<sequence>VGLIFPAIDPVAIQIGPLAVRWYALAYVMGLVAGWQYVRRLVEAQRIELSVEMVDDLLLWIMLGVILGGRLGYALFYQFGYYINEPLEIFAVWRGGMSFHGGLIGVVLAIVFFARRRGIQVLSVA</sequence>
<organism evidence="7">
    <name type="scientific">marine metagenome</name>
    <dbReference type="NCBI Taxonomy" id="408172"/>
    <lineage>
        <taxon>unclassified sequences</taxon>
        <taxon>metagenomes</taxon>
        <taxon>ecological metagenomes</taxon>
    </lineage>
</organism>
<keyword evidence="4 6" id="KW-1133">Transmembrane helix</keyword>
<feature type="non-terminal residue" evidence="7">
    <location>
        <position position="125"/>
    </location>
</feature>
<dbReference type="InterPro" id="IPR001640">
    <property type="entry name" value="Lgt"/>
</dbReference>
<accession>A0A382SXK2</accession>
<keyword evidence="5 6" id="KW-0472">Membrane</keyword>
<dbReference type="PANTHER" id="PTHR30589">
    <property type="entry name" value="PROLIPOPROTEIN DIACYLGLYCERYL TRANSFERASE"/>
    <property type="match status" value="1"/>
</dbReference>
<dbReference type="EMBL" id="UINC01131908">
    <property type="protein sequence ID" value="SVD13898.1"/>
    <property type="molecule type" value="Genomic_DNA"/>
</dbReference>